<name>A0A6A5XM08_9PLEO</name>
<dbReference type="Proteomes" id="UP000799778">
    <property type="component" value="Unassembled WGS sequence"/>
</dbReference>
<evidence type="ECO:0000313" key="1">
    <source>
        <dbReference type="EMBL" id="KAF2013364.1"/>
    </source>
</evidence>
<organism evidence="1 2">
    <name type="scientific">Aaosphaeria arxii CBS 175.79</name>
    <dbReference type="NCBI Taxonomy" id="1450172"/>
    <lineage>
        <taxon>Eukaryota</taxon>
        <taxon>Fungi</taxon>
        <taxon>Dikarya</taxon>
        <taxon>Ascomycota</taxon>
        <taxon>Pezizomycotina</taxon>
        <taxon>Dothideomycetes</taxon>
        <taxon>Pleosporomycetidae</taxon>
        <taxon>Pleosporales</taxon>
        <taxon>Pleosporales incertae sedis</taxon>
        <taxon>Aaosphaeria</taxon>
    </lineage>
</organism>
<gene>
    <name evidence="1" type="ORF">BU24DRAFT_235998</name>
</gene>
<sequence length="210" mass="23714">MSRIYFCVCGSGCGGLMHRQRVFGEALPTRIPRYHIAFFFSNHAYLIASCCIGGKAFIHVLRLRVVIPSCRVLVLVMLHPLKGNRHVCFLDAQRQGWLPQGHSPIYSRARLLGVRDDLFEAFQPVMQVITFFLPVLCELLTPACSLTSCHACACIRDELAYLYYACIILLLLSHGKFISEGGSHFATMKFPIEAHRRRETCIPSIDVAKR</sequence>
<dbReference type="AlphaFoldDB" id="A0A6A5XM08"/>
<dbReference type="GeneID" id="54279630"/>
<evidence type="ECO:0000313" key="2">
    <source>
        <dbReference type="Proteomes" id="UP000799778"/>
    </source>
</evidence>
<proteinExistence type="predicted"/>
<protein>
    <submittedName>
        <fullName evidence="1">Uncharacterized protein</fullName>
    </submittedName>
</protein>
<dbReference type="EMBL" id="ML978071">
    <property type="protein sequence ID" value="KAF2013364.1"/>
    <property type="molecule type" value="Genomic_DNA"/>
</dbReference>
<dbReference type="RefSeq" id="XP_033381703.1">
    <property type="nucleotide sequence ID" value="XM_033522233.1"/>
</dbReference>
<accession>A0A6A5XM08</accession>
<reference evidence="1" key="1">
    <citation type="journal article" date="2020" name="Stud. Mycol.">
        <title>101 Dothideomycetes genomes: a test case for predicting lifestyles and emergence of pathogens.</title>
        <authorList>
            <person name="Haridas S."/>
            <person name="Albert R."/>
            <person name="Binder M."/>
            <person name="Bloem J."/>
            <person name="Labutti K."/>
            <person name="Salamov A."/>
            <person name="Andreopoulos B."/>
            <person name="Baker S."/>
            <person name="Barry K."/>
            <person name="Bills G."/>
            <person name="Bluhm B."/>
            <person name="Cannon C."/>
            <person name="Castanera R."/>
            <person name="Culley D."/>
            <person name="Daum C."/>
            <person name="Ezra D."/>
            <person name="Gonzalez J."/>
            <person name="Henrissat B."/>
            <person name="Kuo A."/>
            <person name="Liang C."/>
            <person name="Lipzen A."/>
            <person name="Lutzoni F."/>
            <person name="Magnuson J."/>
            <person name="Mondo S."/>
            <person name="Nolan M."/>
            <person name="Ohm R."/>
            <person name="Pangilinan J."/>
            <person name="Park H.-J."/>
            <person name="Ramirez L."/>
            <person name="Alfaro M."/>
            <person name="Sun H."/>
            <person name="Tritt A."/>
            <person name="Yoshinaga Y."/>
            <person name="Zwiers L.-H."/>
            <person name="Turgeon B."/>
            <person name="Goodwin S."/>
            <person name="Spatafora J."/>
            <person name="Crous P."/>
            <person name="Grigoriev I."/>
        </authorList>
    </citation>
    <scope>NUCLEOTIDE SEQUENCE</scope>
    <source>
        <strain evidence="1">CBS 175.79</strain>
    </source>
</reference>
<keyword evidence="2" id="KW-1185">Reference proteome</keyword>